<dbReference type="SUPFAM" id="SSF52540">
    <property type="entry name" value="P-loop containing nucleoside triphosphate hydrolases"/>
    <property type="match status" value="1"/>
</dbReference>
<dbReference type="OrthoDB" id="9791904at2"/>
<comment type="caution">
    <text evidence="6">The sequence shown here is derived from an EMBL/GenBank/DDBJ whole genome shotgun (WGS) entry which is preliminary data.</text>
</comment>
<dbReference type="PANTHER" id="PTHR32114">
    <property type="entry name" value="ABC TRANSPORTER ABCH.3"/>
    <property type="match status" value="1"/>
</dbReference>
<evidence type="ECO:0000313" key="7">
    <source>
        <dbReference type="Proteomes" id="UP000272503"/>
    </source>
</evidence>
<evidence type="ECO:0000259" key="5">
    <source>
        <dbReference type="Pfam" id="PF13476"/>
    </source>
</evidence>
<evidence type="ECO:0000313" key="6">
    <source>
        <dbReference type="EMBL" id="RLP72300.1"/>
    </source>
</evidence>
<dbReference type="GO" id="GO:0016887">
    <property type="term" value="F:ATP hydrolysis activity"/>
    <property type="evidence" value="ECO:0007669"/>
    <property type="project" value="InterPro"/>
</dbReference>
<name>A0A3L6ZX07_9MICO</name>
<dbReference type="InterPro" id="IPR038729">
    <property type="entry name" value="Rad50/SbcC_AAA"/>
</dbReference>
<evidence type="ECO:0000256" key="3">
    <source>
        <dbReference type="ARBA" id="ARBA00013368"/>
    </source>
</evidence>
<feature type="coiled-coil region" evidence="4">
    <location>
        <begin position="144"/>
        <end position="244"/>
    </location>
</feature>
<comment type="similarity">
    <text evidence="1">Belongs to the SMC family. SbcC subfamily.</text>
</comment>
<organism evidence="6 7">
    <name type="scientific">Mycetocola tolaasinivorans</name>
    <dbReference type="NCBI Taxonomy" id="76635"/>
    <lineage>
        <taxon>Bacteria</taxon>
        <taxon>Bacillati</taxon>
        <taxon>Actinomycetota</taxon>
        <taxon>Actinomycetes</taxon>
        <taxon>Micrococcales</taxon>
        <taxon>Microbacteriaceae</taxon>
        <taxon>Mycetocola</taxon>
    </lineage>
</organism>
<feature type="domain" description="Rad50/SbcC-type AAA" evidence="5">
    <location>
        <begin position="6"/>
        <end position="270"/>
    </location>
</feature>
<dbReference type="RefSeq" id="WP_121649824.1">
    <property type="nucleotide sequence ID" value="NZ_RCUX01000018.1"/>
</dbReference>
<evidence type="ECO:0000256" key="4">
    <source>
        <dbReference type="SAM" id="Coils"/>
    </source>
</evidence>
<dbReference type="Proteomes" id="UP000272503">
    <property type="component" value="Unassembled WGS sequence"/>
</dbReference>
<evidence type="ECO:0000256" key="2">
    <source>
        <dbReference type="ARBA" id="ARBA00011322"/>
    </source>
</evidence>
<feature type="coiled-coil region" evidence="4">
    <location>
        <begin position="276"/>
        <end position="303"/>
    </location>
</feature>
<keyword evidence="4" id="KW-0175">Coiled coil</keyword>
<dbReference type="GO" id="GO:0006302">
    <property type="term" value="P:double-strand break repair"/>
    <property type="evidence" value="ECO:0007669"/>
    <property type="project" value="InterPro"/>
</dbReference>
<dbReference type="Gene3D" id="3.40.50.300">
    <property type="entry name" value="P-loop containing nucleotide triphosphate hydrolases"/>
    <property type="match status" value="1"/>
</dbReference>
<dbReference type="InterPro" id="IPR027417">
    <property type="entry name" value="P-loop_NTPase"/>
</dbReference>
<dbReference type="AlphaFoldDB" id="A0A3L6ZX07"/>
<dbReference type="PANTHER" id="PTHR32114:SF2">
    <property type="entry name" value="ABC TRANSPORTER ABCH.3"/>
    <property type="match status" value="1"/>
</dbReference>
<protein>
    <recommendedName>
        <fullName evidence="3">Nuclease SbcCD subunit C</fullName>
    </recommendedName>
</protein>
<reference evidence="6 7" key="1">
    <citation type="submission" date="2018-10" db="EMBL/GenBank/DDBJ databases">
        <authorList>
            <person name="Li J."/>
        </authorList>
    </citation>
    <scope>NUCLEOTIDE SEQUENCE [LARGE SCALE GENOMIC DNA]</scope>
    <source>
        <strain evidence="6 7">IF 016277</strain>
    </source>
</reference>
<sequence length="405" mass="43627">MSNIQSLKVENFKGIRHAEINVAGRHLVVIGGKNGAGKSSFLDAFGEILDPKGTKLISRPIHDGQEVAEVTLTTDSRIITRRWTKNDSGTLTVAALDGAKYGSPAKAVEALVGAVPFDPLEFTRRPDADQRRALLERVALPFDLAKLDAERATVFERRTELKRELTREQALAKSLPDGIDGEVVSASDLVAQLAEAERAVREHAEATGQIANAEARQQQITEQIATLTAEYTEIEATKQGLSAKAQGWVEPDHAGIQARLDGIDEHNEGVRARQAKAAAAESVAKLEQAVTDVQAELDRIDKVKADGLAAADFPAGLSVDETGITVDGLPFKQINSATRIRVALDLVTLTHPDLRIVMIKDGSLLDSESLTEIEALAIARDYLVLVEVVDEQGEGEFVLTEGVLA</sequence>
<comment type="subunit">
    <text evidence="2">Heterodimer of SbcC and SbcD.</text>
</comment>
<dbReference type="EMBL" id="RCUX01000018">
    <property type="protein sequence ID" value="RLP72300.1"/>
    <property type="molecule type" value="Genomic_DNA"/>
</dbReference>
<proteinExistence type="inferred from homology"/>
<evidence type="ECO:0000256" key="1">
    <source>
        <dbReference type="ARBA" id="ARBA00006930"/>
    </source>
</evidence>
<accession>A0A3L6ZX07</accession>
<gene>
    <name evidence="6" type="ORF">D9V32_15515</name>
</gene>
<dbReference type="Pfam" id="PF13476">
    <property type="entry name" value="AAA_23"/>
    <property type="match status" value="1"/>
</dbReference>
<keyword evidence="7" id="KW-1185">Reference proteome</keyword>